<dbReference type="CDD" id="cd16917">
    <property type="entry name" value="HATPase_UhpB-NarQ-NarX-like"/>
    <property type="match status" value="1"/>
</dbReference>
<dbReference type="RefSeq" id="WP_190252224.1">
    <property type="nucleotide sequence ID" value="NZ_BMPI01000024.1"/>
</dbReference>
<dbReference type="PANTHER" id="PTHR24421">
    <property type="entry name" value="NITRATE/NITRITE SENSOR PROTEIN NARX-RELATED"/>
    <property type="match status" value="1"/>
</dbReference>
<keyword evidence="7" id="KW-1185">Reference proteome</keyword>
<comment type="caution">
    <text evidence="6">The sequence shown here is derived from an EMBL/GenBank/DDBJ whole genome shotgun (WGS) entry which is preliminary data.</text>
</comment>
<feature type="transmembrane region" description="Helical" evidence="4">
    <location>
        <begin position="140"/>
        <end position="159"/>
    </location>
</feature>
<evidence type="ECO:0000313" key="7">
    <source>
        <dbReference type="Proteomes" id="UP000642070"/>
    </source>
</evidence>
<protein>
    <recommendedName>
        <fullName evidence="5">Signal transduction histidine kinase subgroup 3 dimerisation and phosphoacceptor domain-containing protein</fullName>
    </recommendedName>
</protein>
<evidence type="ECO:0000313" key="6">
    <source>
        <dbReference type="EMBL" id="GGM41502.1"/>
    </source>
</evidence>
<sequence>MTGADRQLRRARLVGIVSLGLHAVTGLVLPLATTPWSALSPWRSAAALAGVVAFTAGQGAAIYAAITPWLGPAARRRLLLGYAVAAAASLPLLGPTDAWVWIGVSVVGTAPLLGHRGWALASCGAAVAAGLLVGGRAVPAIAVVGAGVALVSWWQVWFWDLLLQAREGQHARARLAAAEERLRFARDVHDLLGHSLSIIALKAELASRLAGTDPERAGREAAEVQRLAGTALDDVHEAVHGYRTVDFGEHLASVAALLRSCGIRCTASAPDAVAGVPPEFAAVLREASTNVLRHSRAAWCTIEVSHEDGKAVMRVTNDGVADGPARPGGYGLTGLAERLSAAGGTLTTRAGDGRFVLEARA</sequence>
<feature type="transmembrane region" description="Helical" evidence="4">
    <location>
        <begin position="114"/>
        <end position="133"/>
    </location>
</feature>
<evidence type="ECO:0000259" key="5">
    <source>
        <dbReference type="Pfam" id="PF07730"/>
    </source>
</evidence>
<dbReference type="InterPro" id="IPR050482">
    <property type="entry name" value="Sensor_HK_TwoCompSys"/>
</dbReference>
<proteinExistence type="predicted"/>
<dbReference type="InterPro" id="IPR036890">
    <property type="entry name" value="HATPase_C_sf"/>
</dbReference>
<evidence type="ECO:0000256" key="4">
    <source>
        <dbReference type="SAM" id="Phobius"/>
    </source>
</evidence>
<keyword evidence="2" id="KW-0418">Kinase</keyword>
<keyword evidence="4" id="KW-0812">Transmembrane</keyword>
<feature type="domain" description="Signal transduction histidine kinase subgroup 3 dimerisation and phosphoacceptor" evidence="5">
    <location>
        <begin position="180"/>
        <end position="245"/>
    </location>
</feature>
<dbReference type="Gene3D" id="3.30.565.10">
    <property type="entry name" value="Histidine kinase-like ATPase, C-terminal domain"/>
    <property type="match status" value="1"/>
</dbReference>
<dbReference type="SUPFAM" id="SSF55874">
    <property type="entry name" value="ATPase domain of HSP90 chaperone/DNA topoisomerase II/histidine kinase"/>
    <property type="match status" value="1"/>
</dbReference>
<evidence type="ECO:0000256" key="3">
    <source>
        <dbReference type="ARBA" id="ARBA00023012"/>
    </source>
</evidence>
<feature type="transmembrane region" description="Helical" evidence="4">
    <location>
        <begin position="45"/>
        <end position="66"/>
    </location>
</feature>
<name>A0A917TWI8_9ACTN</name>
<dbReference type="AlphaFoldDB" id="A0A917TWI8"/>
<dbReference type="InterPro" id="IPR011712">
    <property type="entry name" value="Sig_transdc_His_kin_sub3_dim/P"/>
</dbReference>
<reference evidence="6" key="1">
    <citation type="journal article" date="2014" name="Int. J. Syst. Evol. Microbiol.">
        <title>Complete genome sequence of Corynebacterium casei LMG S-19264T (=DSM 44701T), isolated from a smear-ripened cheese.</title>
        <authorList>
            <consortium name="US DOE Joint Genome Institute (JGI-PGF)"/>
            <person name="Walter F."/>
            <person name="Albersmeier A."/>
            <person name="Kalinowski J."/>
            <person name="Ruckert C."/>
        </authorList>
    </citation>
    <scope>NUCLEOTIDE SEQUENCE</scope>
    <source>
        <strain evidence="6">JCM 19831</strain>
    </source>
</reference>
<feature type="transmembrane region" description="Helical" evidence="4">
    <location>
        <begin position="12"/>
        <end position="33"/>
    </location>
</feature>
<evidence type="ECO:0000256" key="2">
    <source>
        <dbReference type="ARBA" id="ARBA00022777"/>
    </source>
</evidence>
<dbReference type="PANTHER" id="PTHR24421:SF63">
    <property type="entry name" value="SENSOR HISTIDINE KINASE DESK"/>
    <property type="match status" value="1"/>
</dbReference>
<dbReference type="GO" id="GO:0000155">
    <property type="term" value="F:phosphorelay sensor kinase activity"/>
    <property type="evidence" value="ECO:0007669"/>
    <property type="project" value="InterPro"/>
</dbReference>
<evidence type="ECO:0000256" key="1">
    <source>
        <dbReference type="ARBA" id="ARBA00022679"/>
    </source>
</evidence>
<feature type="transmembrane region" description="Helical" evidence="4">
    <location>
        <begin position="78"/>
        <end position="102"/>
    </location>
</feature>
<accession>A0A917TWI8</accession>
<dbReference type="Gene3D" id="1.20.5.1930">
    <property type="match status" value="1"/>
</dbReference>
<dbReference type="EMBL" id="BMPI01000024">
    <property type="protein sequence ID" value="GGM41502.1"/>
    <property type="molecule type" value="Genomic_DNA"/>
</dbReference>
<dbReference type="Pfam" id="PF07730">
    <property type="entry name" value="HisKA_3"/>
    <property type="match status" value="1"/>
</dbReference>
<keyword evidence="4" id="KW-1133">Transmembrane helix</keyword>
<keyword evidence="4" id="KW-0472">Membrane</keyword>
<organism evidence="6 7">
    <name type="scientific">Dactylosporangium sucinum</name>
    <dbReference type="NCBI Taxonomy" id="1424081"/>
    <lineage>
        <taxon>Bacteria</taxon>
        <taxon>Bacillati</taxon>
        <taxon>Actinomycetota</taxon>
        <taxon>Actinomycetes</taxon>
        <taxon>Micromonosporales</taxon>
        <taxon>Micromonosporaceae</taxon>
        <taxon>Dactylosporangium</taxon>
    </lineage>
</organism>
<dbReference type="GO" id="GO:0016020">
    <property type="term" value="C:membrane"/>
    <property type="evidence" value="ECO:0007669"/>
    <property type="project" value="InterPro"/>
</dbReference>
<keyword evidence="3" id="KW-0902">Two-component regulatory system</keyword>
<dbReference type="Proteomes" id="UP000642070">
    <property type="component" value="Unassembled WGS sequence"/>
</dbReference>
<dbReference type="GO" id="GO:0046983">
    <property type="term" value="F:protein dimerization activity"/>
    <property type="evidence" value="ECO:0007669"/>
    <property type="project" value="InterPro"/>
</dbReference>
<keyword evidence="1" id="KW-0808">Transferase</keyword>
<gene>
    <name evidence="6" type="ORF">GCM10007977_048640</name>
</gene>
<reference evidence="6" key="2">
    <citation type="submission" date="2020-09" db="EMBL/GenBank/DDBJ databases">
        <authorList>
            <person name="Sun Q."/>
            <person name="Ohkuma M."/>
        </authorList>
    </citation>
    <scope>NUCLEOTIDE SEQUENCE</scope>
    <source>
        <strain evidence="6">JCM 19831</strain>
    </source>
</reference>